<dbReference type="KEGG" id="plen:EIM92_18560"/>
<organism evidence="2 3">
    <name type="scientific">Paenibacillus lentus</name>
    <dbReference type="NCBI Taxonomy" id="1338368"/>
    <lineage>
        <taxon>Bacteria</taxon>
        <taxon>Bacillati</taxon>
        <taxon>Bacillota</taxon>
        <taxon>Bacilli</taxon>
        <taxon>Bacillales</taxon>
        <taxon>Paenibacillaceae</taxon>
        <taxon>Paenibacillus</taxon>
    </lineage>
</organism>
<dbReference type="AlphaFoldDB" id="A0A3S8RYD4"/>
<keyword evidence="3" id="KW-1185">Reference proteome</keyword>
<dbReference type="Pfam" id="PF17247">
    <property type="entry name" value="DUF5316"/>
    <property type="match status" value="1"/>
</dbReference>
<evidence type="ECO:0008006" key="4">
    <source>
        <dbReference type="Google" id="ProtNLM"/>
    </source>
</evidence>
<dbReference type="RefSeq" id="WP_125084088.1">
    <property type="nucleotide sequence ID" value="NZ_CP034248.1"/>
</dbReference>
<feature type="transmembrane region" description="Helical" evidence="1">
    <location>
        <begin position="39"/>
        <end position="64"/>
    </location>
</feature>
<dbReference type="EMBL" id="CP034248">
    <property type="protein sequence ID" value="AZK47919.1"/>
    <property type="molecule type" value="Genomic_DNA"/>
</dbReference>
<reference evidence="2 3" key="1">
    <citation type="submission" date="2018-11" db="EMBL/GenBank/DDBJ databases">
        <title>Genome sequencing of Paenibacillus lentus DSM25539(T).</title>
        <authorList>
            <person name="Kook J.-K."/>
            <person name="Park S.-N."/>
            <person name="Lim Y.K."/>
        </authorList>
    </citation>
    <scope>NUCLEOTIDE SEQUENCE [LARGE SCALE GENOMIC DNA]</scope>
    <source>
        <strain evidence="2 3">DSM 25539</strain>
    </source>
</reference>
<evidence type="ECO:0000313" key="3">
    <source>
        <dbReference type="Proteomes" id="UP000273145"/>
    </source>
</evidence>
<dbReference type="OrthoDB" id="2648598at2"/>
<evidence type="ECO:0000256" key="1">
    <source>
        <dbReference type="SAM" id="Phobius"/>
    </source>
</evidence>
<gene>
    <name evidence="2" type="ORF">EIM92_18560</name>
</gene>
<sequence>MNSFSQIGGITIKKLLLGITLSVLLSLSVGFFWEWKLAINITGGIGVIMLLLAGILNGTFISGVQMRANRKIESAEDKELRNKLTSTFFLLGFPFFLMAIALFFVVK</sequence>
<name>A0A3S8RYD4_9BACL</name>
<keyword evidence="1" id="KW-1133">Transmembrane helix</keyword>
<feature type="transmembrane region" description="Helical" evidence="1">
    <location>
        <begin position="84"/>
        <end position="106"/>
    </location>
</feature>
<accession>A0A3S8RYD4</accession>
<protein>
    <recommendedName>
        <fullName evidence="4">DUF5316 domain-containing protein</fullName>
    </recommendedName>
</protein>
<feature type="transmembrane region" description="Helical" evidence="1">
    <location>
        <begin position="15"/>
        <end position="33"/>
    </location>
</feature>
<evidence type="ECO:0000313" key="2">
    <source>
        <dbReference type="EMBL" id="AZK47919.1"/>
    </source>
</evidence>
<dbReference type="InterPro" id="IPR035167">
    <property type="entry name" value="DUF5316"/>
</dbReference>
<keyword evidence="1" id="KW-0472">Membrane</keyword>
<dbReference type="Proteomes" id="UP000273145">
    <property type="component" value="Chromosome"/>
</dbReference>
<proteinExistence type="predicted"/>
<keyword evidence="1" id="KW-0812">Transmembrane</keyword>